<dbReference type="Proteomes" id="UP000198211">
    <property type="component" value="Unassembled WGS sequence"/>
</dbReference>
<evidence type="ECO:0000313" key="1">
    <source>
        <dbReference type="EMBL" id="OWY98661.1"/>
    </source>
</evidence>
<keyword evidence="2" id="KW-1185">Reference proteome</keyword>
<comment type="caution">
    <text evidence="1">The sequence shown here is derived from an EMBL/GenBank/DDBJ whole genome shotgun (WGS) entry which is preliminary data.</text>
</comment>
<dbReference type="CDD" id="cd06260">
    <property type="entry name" value="DUF820-like"/>
    <property type="match status" value="1"/>
</dbReference>
<reference evidence="2" key="1">
    <citation type="submission" date="2017-03" db="EMBL/GenBank/DDBJ databases">
        <title>Phytopthora megakarya and P. palmivora, two closely related causual agents of cacao black pod achieved similar genome size and gene model numbers by different mechanisms.</title>
        <authorList>
            <person name="Ali S."/>
            <person name="Shao J."/>
            <person name="Larry D.J."/>
            <person name="Kronmiller B."/>
            <person name="Shen D."/>
            <person name="Strem M.D."/>
            <person name="Melnick R.L."/>
            <person name="Guiltinan M.J."/>
            <person name="Tyler B.M."/>
            <person name="Meinhardt L.W."/>
            <person name="Bailey B.A."/>
        </authorList>
    </citation>
    <scope>NUCLEOTIDE SEQUENCE [LARGE SCALE GENOMIC DNA]</scope>
    <source>
        <strain evidence="2">zdho120</strain>
    </source>
</reference>
<dbReference type="OrthoDB" id="88517at2759"/>
<evidence type="ECO:0000313" key="2">
    <source>
        <dbReference type="Proteomes" id="UP000198211"/>
    </source>
</evidence>
<gene>
    <name evidence="1" type="ORF">PHMEG_00030520</name>
</gene>
<evidence type="ECO:0008006" key="3">
    <source>
        <dbReference type="Google" id="ProtNLM"/>
    </source>
</evidence>
<name>A0A225V045_9STRA</name>
<dbReference type="AlphaFoldDB" id="A0A225V045"/>
<dbReference type="EMBL" id="NBNE01009192">
    <property type="protein sequence ID" value="OWY98661.1"/>
    <property type="molecule type" value="Genomic_DNA"/>
</dbReference>
<protein>
    <recommendedName>
        <fullName evidence="3">Restriction endonuclease domain-containing protein</fullName>
    </recommendedName>
</protein>
<proteinExistence type="predicted"/>
<accession>A0A225V045</accession>
<organism evidence="1 2">
    <name type="scientific">Phytophthora megakarya</name>
    <dbReference type="NCBI Taxonomy" id="4795"/>
    <lineage>
        <taxon>Eukaryota</taxon>
        <taxon>Sar</taxon>
        <taxon>Stramenopiles</taxon>
        <taxon>Oomycota</taxon>
        <taxon>Peronosporomycetes</taxon>
        <taxon>Peronosporales</taxon>
        <taxon>Peronosporaceae</taxon>
        <taxon>Phytophthora</taxon>
    </lineage>
</organism>
<sequence>MPDVANTPRGKTRNLAPEQVWTYHGALVVEVDNLSESGEDSQRSALDRKMRYNFFRPGIQLGWLIDPRPGYERMYEYLDEHGQLQCSANNTWRDLNGRDVLHGFTQSIL</sequence>
<dbReference type="Gene3D" id="3.90.1570.10">
    <property type="entry name" value="tt1808, chain A"/>
    <property type="match status" value="1"/>
</dbReference>
<dbReference type="InterPro" id="IPR012296">
    <property type="entry name" value="Nuclease_put_TT1808"/>
</dbReference>
<dbReference type="InterPro" id="IPR008538">
    <property type="entry name" value="Uma2"/>
</dbReference>